<dbReference type="AlphaFoldDB" id="A0A930Y783"/>
<reference evidence="8" key="1">
    <citation type="submission" date="2020-11" db="EMBL/GenBank/DDBJ databases">
        <title>Nocardioides sp. CBS4Y-1, whole genome shotgun sequence.</title>
        <authorList>
            <person name="Tuo L."/>
        </authorList>
    </citation>
    <scope>NUCLEOTIDE SEQUENCE</scope>
    <source>
        <strain evidence="8">CBS4Y-1</strain>
    </source>
</reference>
<dbReference type="InterPro" id="IPR010445">
    <property type="entry name" value="LapA_dom"/>
</dbReference>
<dbReference type="EMBL" id="JADIVZ010000003">
    <property type="protein sequence ID" value="MBF4161721.1"/>
    <property type="molecule type" value="Genomic_DNA"/>
</dbReference>
<evidence type="ECO:0000256" key="3">
    <source>
        <dbReference type="ARBA" id="ARBA00022989"/>
    </source>
</evidence>
<feature type="domain" description="Lipopolysaccharide assembly protein A" evidence="7">
    <location>
        <begin position="93"/>
        <end position="152"/>
    </location>
</feature>
<feature type="compositionally biased region" description="Low complexity" evidence="5">
    <location>
        <begin position="16"/>
        <end position="30"/>
    </location>
</feature>
<keyword evidence="2 6" id="KW-0812">Transmembrane</keyword>
<organism evidence="8 9">
    <name type="scientific">Nocardioides acrostichi</name>
    <dbReference type="NCBI Taxonomy" id="2784339"/>
    <lineage>
        <taxon>Bacteria</taxon>
        <taxon>Bacillati</taxon>
        <taxon>Actinomycetota</taxon>
        <taxon>Actinomycetes</taxon>
        <taxon>Propionibacteriales</taxon>
        <taxon>Nocardioidaceae</taxon>
        <taxon>Nocardioides</taxon>
    </lineage>
</organism>
<dbReference type="Proteomes" id="UP000656804">
    <property type="component" value="Unassembled WGS sequence"/>
</dbReference>
<evidence type="ECO:0000256" key="5">
    <source>
        <dbReference type="SAM" id="MobiDB-lite"/>
    </source>
</evidence>
<evidence type="ECO:0000313" key="8">
    <source>
        <dbReference type="EMBL" id="MBF4161721.1"/>
    </source>
</evidence>
<feature type="region of interest" description="Disordered" evidence="5">
    <location>
        <begin position="1"/>
        <end position="65"/>
    </location>
</feature>
<comment type="caution">
    <text evidence="8">The sequence shown here is derived from an EMBL/GenBank/DDBJ whole genome shotgun (WGS) entry which is preliminary data.</text>
</comment>
<evidence type="ECO:0000256" key="1">
    <source>
        <dbReference type="ARBA" id="ARBA00022475"/>
    </source>
</evidence>
<evidence type="ECO:0000256" key="4">
    <source>
        <dbReference type="ARBA" id="ARBA00023136"/>
    </source>
</evidence>
<name>A0A930Y783_9ACTN</name>
<dbReference type="RefSeq" id="WP_194502987.1">
    <property type="nucleotide sequence ID" value="NZ_JADIVZ010000003.1"/>
</dbReference>
<evidence type="ECO:0000256" key="2">
    <source>
        <dbReference type="ARBA" id="ARBA00022692"/>
    </source>
</evidence>
<sequence length="156" mass="16096">MTSSQEPAGASDERMPGSTRSSSQPTTPSSKAAQGSAPAGEASDSGPRESPRQHPPAPVSEDNPLRGSLTSGVWVATVGFGIVLVLLVIFIAQNTTATPVKFLGWQGDFPVAVVVLIAVAAGILLTAAAGTLRILQLRRRTKRGIKAQKKAARSNA</sequence>
<gene>
    <name evidence="8" type="ORF">ISG29_08460</name>
</gene>
<evidence type="ECO:0000259" key="7">
    <source>
        <dbReference type="Pfam" id="PF06305"/>
    </source>
</evidence>
<keyword evidence="9" id="KW-1185">Reference proteome</keyword>
<dbReference type="Pfam" id="PF06305">
    <property type="entry name" value="LapA_dom"/>
    <property type="match status" value="1"/>
</dbReference>
<keyword evidence="4 6" id="KW-0472">Membrane</keyword>
<accession>A0A930Y783</accession>
<keyword evidence="1" id="KW-1003">Cell membrane</keyword>
<feature type="transmembrane region" description="Helical" evidence="6">
    <location>
        <begin position="73"/>
        <end position="92"/>
    </location>
</feature>
<dbReference type="GO" id="GO:0005886">
    <property type="term" value="C:plasma membrane"/>
    <property type="evidence" value="ECO:0007669"/>
    <property type="project" value="InterPro"/>
</dbReference>
<evidence type="ECO:0000313" key="9">
    <source>
        <dbReference type="Proteomes" id="UP000656804"/>
    </source>
</evidence>
<proteinExistence type="predicted"/>
<evidence type="ECO:0000256" key="6">
    <source>
        <dbReference type="SAM" id="Phobius"/>
    </source>
</evidence>
<protein>
    <submittedName>
        <fullName evidence="8">DUF1049 domain-containing protein</fullName>
    </submittedName>
</protein>
<keyword evidence="3 6" id="KW-1133">Transmembrane helix</keyword>
<feature type="transmembrane region" description="Helical" evidence="6">
    <location>
        <begin position="112"/>
        <end position="135"/>
    </location>
</feature>